<sequence>MSLEKDIHQLVPFTSEHHKAVVNLIYTYNWTVERLKRSLDEVDITLQQFNILRILRGSKEPLSTLQIRERMLDKMSDTSRLVDRLIRKGLARKKTAASDKRLVDVTITAKGLQLLAKLDKRSKEMDDILSALTISECKTLNKLLDKLRG</sequence>
<dbReference type="PANTHER" id="PTHR33164:SF43">
    <property type="entry name" value="HTH-TYPE TRANSCRIPTIONAL REPRESSOR YETL"/>
    <property type="match status" value="1"/>
</dbReference>
<dbReference type="GO" id="GO:0003700">
    <property type="term" value="F:DNA-binding transcription factor activity"/>
    <property type="evidence" value="ECO:0007669"/>
    <property type="project" value="InterPro"/>
</dbReference>
<evidence type="ECO:0000313" key="2">
    <source>
        <dbReference type="EMBL" id="TDW99773.1"/>
    </source>
</evidence>
<dbReference type="OrthoDB" id="763883at2"/>
<dbReference type="SMART" id="SM00347">
    <property type="entry name" value="HTH_MARR"/>
    <property type="match status" value="1"/>
</dbReference>
<dbReference type="InterPro" id="IPR039422">
    <property type="entry name" value="MarR/SlyA-like"/>
</dbReference>
<accession>A0A4R8DNZ5</accession>
<dbReference type="InterPro" id="IPR000835">
    <property type="entry name" value="HTH_MarR-typ"/>
</dbReference>
<dbReference type="PROSITE" id="PS50995">
    <property type="entry name" value="HTH_MARR_2"/>
    <property type="match status" value="1"/>
</dbReference>
<organism evidence="2 3">
    <name type="scientific">Dinghuibacter silviterrae</name>
    <dbReference type="NCBI Taxonomy" id="1539049"/>
    <lineage>
        <taxon>Bacteria</taxon>
        <taxon>Pseudomonadati</taxon>
        <taxon>Bacteroidota</taxon>
        <taxon>Chitinophagia</taxon>
        <taxon>Chitinophagales</taxon>
        <taxon>Chitinophagaceae</taxon>
        <taxon>Dinghuibacter</taxon>
    </lineage>
</organism>
<dbReference type="PANTHER" id="PTHR33164">
    <property type="entry name" value="TRANSCRIPTIONAL REGULATOR, MARR FAMILY"/>
    <property type="match status" value="1"/>
</dbReference>
<comment type="caution">
    <text evidence="2">The sequence shown here is derived from an EMBL/GenBank/DDBJ whole genome shotgun (WGS) entry which is preliminary data.</text>
</comment>
<dbReference type="EMBL" id="SODV01000001">
    <property type="protein sequence ID" value="TDW99773.1"/>
    <property type="molecule type" value="Genomic_DNA"/>
</dbReference>
<dbReference type="InterPro" id="IPR036390">
    <property type="entry name" value="WH_DNA-bd_sf"/>
</dbReference>
<gene>
    <name evidence="2" type="ORF">EDB95_0784</name>
</gene>
<keyword evidence="2" id="KW-0238">DNA-binding</keyword>
<dbReference type="AlphaFoldDB" id="A0A4R8DNZ5"/>
<dbReference type="GO" id="GO:0003677">
    <property type="term" value="F:DNA binding"/>
    <property type="evidence" value="ECO:0007669"/>
    <property type="project" value="UniProtKB-KW"/>
</dbReference>
<evidence type="ECO:0000259" key="1">
    <source>
        <dbReference type="PROSITE" id="PS50995"/>
    </source>
</evidence>
<keyword evidence="3" id="KW-1185">Reference proteome</keyword>
<reference evidence="2 3" key="1">
    <citation type="submission" date="2019-03" db="EMBL/GenBank/DDBJ databases">
        <title>Genomic Encyclopedia of Type Strains, Phase IV (KMG-IV): sequencing the most valuable type-strain genomes for metagenomic binning, comparative biology and taxonomic classification.</title>
        <authorList>
            <person name="Goeker M."/>
        </authorList>
    </citation>
    <scope>NUCLEOTIDE SEQUENCE [LARGE SCALE GENOMIC DNA]</scope>
    <source>
        <strain evidence="2 3">DSM 100059</strain>
    </source>
</reference>
<evidence type="ECO:0000313" key="3">
    <source>
        <dbReference type="Proteomes" id="UP000294498"/>
    </source>
</evidence>
<dbReference type="RefSeq" id="WP_133990758.1">
    <property type="nucleotide sequence ID" value="NZ_SODV01000001.1"/>
</dbReference>
<feature type="domain" description="HTH marR-type" evidence="1">
    <location>
        <begin position="1"/>
        <end position="149"/>
    </location>
</feature>
<dbReference type="GO" id="GO:0006950">
    <property type="term" value="P:response to stress"/>
    <property type="evidence" value="ECO:0007669"/>
    <property type="project" value="TreeGrafter"/>
</dbReference>
<protein>
    <submittedName>
        <fullName evidence="2">DNA-binding MarR family transcriptional regulator</fullName>
    </submittedName>
</protein>
<name>A0A4R8DNZ5_9BACT</name>
<dbReference type="Proteomes" id="UP000294498">
    <property type="component" value="Unassembled WGS sequence"/>
</dbReference>
<dbReference type="SUPFAM" id="SSF46785">
    <property type="entry name" value="Winged helix' DNA-binding domain"/>
    <property type="match status" value="1"/>
</dbReference>
<dbReference type="InterPro" id="IPR036388">
    <property type="entry name" value="WH-like_DNA-bd_sf"/>
</dbReference>
<dbReference type="Gene3D" id="1.10.10.10">
    <property type="entry name" value="Winged helix-like DNA-binding domain superfamily/Winged helix DNA-binding domain"/>
    <property type="match status" value="1"/>
</dbReference>
<dbReference type="Pfam" id="PF12802">
    <property type="entry name" value="MarR_2"/>
    <property type="match status" value="1"/>
</dbReference>
<proteinExistence type="predicted"/>
<dbReference type="PRINTS" id="PR00598">
    <property type="entry name" value="HTHMARR"/>
</dbReference>